<dbReference type="GO" id="GO:0103016">
    <property type="term" value="F:tRNA-uridine 2-sulfurtransferase activity"/>
    <property type="evidence" value="ECO:0007669"/>
    <property type="project" value="UniProtKB-EC"/>
</dbReference>
<keyword evidence="5 11" id="KW-0547">Nucleotide-binding</keyword>
<keyword evidence="7 11" id="KW-0694">RNA-binding</keyword>
<dbReference type="CDD" id="cd01998">
    <property type="entry name" value="MnmA_TRMU-like"/>
    <property type="match status" value="1"/>
</dbReference>
<evidence type="ECO:0000256" key="10">
    <source>
        <dbReference type="ARBA" id="ARBA00056575"/>
    </source>
</evidence>
<feature type="site" description="Interaction with tRNA" evidence="11">
    <location>
        <position position="341"/>
    </location>
</feature>
<evidence type="ECO:0000256" key="1">
    <source>
        <dbReference type="ARBA" id="ARBA00022490"/>
    </source>
</evidence>
<dbReference type="Gene3D" id="2.30.30.280">
    <property type="entry name" value="Adenine nucleotide alpha hydrolases-like domains"/>
    <property type="match status" value="1"/>
</dbReference>
<dbReference type="InterPro" id="IPR046884">
    <property type="entry name" value="MnmA-like_central"/>
</dbReference>
<comment type="subcellular location">
    <subcellularLocation>
        <location evidence="11">Cytoplasm</location>
    </subcellularLocation>
</comment>
<dbReference type="GO" id="GO:0005524">
    <property type="term" value="F:ATP binding"/>
    <property type="evidence" value="ECO:0007669"/>
    <property type="project" value="UniProtKB-KW"/>
</dbReference>
<gene>
    <name evidence="11 15" type="primary">mnmA</name>
    <name evidence="15" type="ORF">GTO89_15165</name>
</gene>
<feature type="region of interest" description="Interaction with tRNA" evidence="11">
    <location>
        <begin position="307"/>
        <end position="308"/>
    </location>
</feature>
<feature type="binding site" evidence="11">
    <location>
        <begin position="8"/>
        <end position="15"/>
    </location>
    <ligand>
        <name>ATP</name>
        <dbReference type="ChEBI" id="CHEBI:30616"/>
    </ligand>
</feature>
<dbReference type="GO" id="GO:0002143">
    <property type="term" value="P:tRNA wobble position uridine thiolation"/>
    <property type="evidence" value="ECO:0007669"/>
    <property type="project" value="TreeGrafter"/>
</dbReference>
<keyword evidence="6 11" id="KW-0067">ATP-binding</keyword>
<dbReference type="EC" id="2.8.1.13" evidence="11"/>
<dbReference type="HAMAP" id="MF_00144">
    <property type="entry name" value="tRNA_thiouridyl_MnmA"/>
    <property type="match status" value="1"/>
</dbReference>
<dbReference type="Gene3D" id="2.40.30.10">
    <property type="entry name" value="Translation factors"/>
    <property type="match status" value="1"/>
</dbReference>
<evidence type="ECO:0000259" key="14">
    <source>
        <dbReference type="Pfam" id="PF20259"/>
    </source>
</evidence>
<dbReference type="Pfam" id="PF20258">
    <property type="entry name" value="tRNA_Me_trans_C"/>
    <property type="match status" value="1"/>
</dbReference>
<evidence type="ECO:0000256" key="8">
    <source>
        <dbReference type="ARBA" id="ARBA00023157"/>
    </source>
</evidence>
<dbReference type="InterPro" id="IPR046885">
    <property type="entry name" value="MnmA-like_C"/>
</dbReference>
<comment type="catalytic activity">
    <reaction evidence="9 11">
        <text>S-sulfanyl-L-cysteinyl-[protein] + uridine(34) in tRNA + AH2 + ATP = 2-thiouridine(34) in tRNA + L-cysteinyl-[protein] + A + AMP + diphosphate + H(+)</text>
        <dbReference type="Rhea" id="RHEA:47032"/>
        <dbReference type="Rhea" id="RHEA-COMP:10131"/>
        <dbReference type="Rhea" id="RHEA-COMP:11726"/>
        <dbReference type="Rhea" id="RHEA-COMP:11727"/>
        <dbReference type="Rhea" id="RHEA-COMP:11728"/>
        <dbReference type="ChEBI" id="CHEBI:13193"/>
        <dbReference type="ChEBI" id="CHEBI:15378"/>
        <dbReference type="ChEBI" id="CHEBI:17499"/>
        <dbReference type="ChEBI" id="CHEBI:29950"/>
        <dbReference type="ChEBI" id="CHEBI:30616"/>
        <dbReference type="ChEBI" id="CHEBI:33019"/>
        <dbReference type="ChEBI" id="CHEBI:61963"/>
        <dbReference type="ChEBI" id="CHEBI:65315"/>
        <dbReference type="ChEBI" id="CHEBI:87170"/>
        <dbReference type="ChEBI" id="CHEBI:456215"/>
        <dbReference type="EC" id="2.8.1.13"/>
    </reaction>
</comment>
<evidence type="ECO:0000256" key="2">
    <source>
        <dbReference type="ARBA" id="ARBA00022555"/>
    </source>
</evidence>
<dbReference type="OrthoDB" id="9800696at2"/>
<evidence type="ECO:0000256" key="7">
    <source>
        <dbReference type="ARBA" id="ARBA00022884"/>
    </source>
</evidence>
<evidence type="ECO:0000256" key="11">
    <source>
        <dbReference type="HAMAP-Rule" id="MF_00144"/>
    </source>
</evidence>
<evidence type="ECO:0000256" key="4">
    <source>
        <dbReference type="ARBA" id="ARBA00022694"/>
    </source>
</evidence>
<dbReference type="InterPro" id="IPR004506">
    <property type="entry name" value="MnmA-like"/>
</dbReference>
<comment type="caution">
    <text evidence="11">Lacks conserved residue(s) required for the propagation of feature annotation.</text>
</comment>
<feature type="active site" description="Nucleophile" evidence="11">
    <location>
        <position position="102"/>
    </location>
</feature>
<comment type="similarity">
    <text evidence="11">Belongs to the MnmA/TRMU family.</text>
</comment>
<dbReference type="InterPro" id="IPR023382">
    <property type="entry name" value="MnmA-like_central_sf"/>
</dbReference>
<keyword evidence="3 11" id="KW-0808">Transferase</keyword>
<organism evidence="15 16">
    <name type="scientific">Heliomicrobium gestii</name>
    <name type="common">Heliobacterium gestii</name>
    <dbReference type="NCBI Taxonomy" id="2699"/>
    <lineage>
        <taxon>Bacteria</taxon>
        <taxon>Bacillati</taxon>
        <taxon>Bacillota</taxon>
        <taxon>Clostridia</taxon>
        <taxon>Eubacteriales</taxon>
        <taxon>Heliobacteriaceae</taxon>
        <taxon>Heliomicrobium</taxon>
    </lineage>
</organism>
<dbReference type="PANTHER" id="PTHR11933">
    <property type="entry name" value="TRNA 5-METHYLAMINOMETHYL-2-THIOURIDYLATE -METHYLTRANSFERASE"/>
    <property type="match status" value="1"/>
</dbReference>
<evidence type="ECO:0000256" key="9">
    <source>
        <dbReference type="ARBA" id="ARBA00051542"/>
    </source>
</evidence>
<proteinExistence type="inferred from homology"/>
<keyword evidence="16" id="KW-1185">Reference proteome</keyword>
<sequence>MKETVVVAMSGGVDSSVTAALLLEQGYDVIGVTLQIWPKDAPEGAEGGCCSLSAVEDAKRVAFKLGIPHYVMNFRDYFEAEVIDYFGREYLAGNTPNPCIRCNRVIKFEGLLQKSLALGASKVATGHYARIEQDDVTGRYRLGRGVDANKDQSYALFNMTQEQLSQTLFPLGRFTKPAIREKAAQLGLAVASKPDSQEICFIPDNDYRRFLEERYPGHPFQPGPFVDQEGKVIGTHRGLPFYTVGQRKGLGVAFGYPAYVIALDVEHNAVVIGPDEAVKGRRLLADDLNWIDIAGLTGPMEVDAKIRYSAPPAKAVISPSEDGTSVIVDFAAPQRAITPGQAVVFYRGDWIVGGGTIVRNLDVKLPEIRYPEPKPVKGAKAIRGPAQRSGAAEYKR</sequence>
<feature type="region of interest" description="Interaction with tRNA" evidence="11">
    <location>
        <begin position="150"/>
        <end position="152"/>
    </location>
</feature>
<evidence type="ECO:0000313" key="15">
    <source>
        <dbReference type="EMBL" id="MZP44371.1"/>
    </source>
</evidence>
<evidence type="ECO:0000256" key="6">
    <source>
        <dbReference type="ARBA" id="ARBA00022840"/>
    </source>
</evidence>
<feature type="site" description="Interaction with tRNA" evidence="11">
    <location>
        <position position="127"/>
    </location>
</feature>
<evidence type="ECO:0000256" key="12">
    <source>
        <dbReference type="SAM" id="MobiDB-lite"/>
    </source>
</evidence>
<evidence type="ECO:0000313" key="16">
    <source>
        <dbReference type="Proteomes" id="UP000471031"/>
    </source>
</evidence>
<dbReference type="Pfam" id="PF03054">
    <property type="entry name" value="tRNA_Me_trans"/>
    <property type="match status" value="1"/>
</dbReference>
<dbReference type="InterPro" id="IPR014729">
    <property type="entry name" value="Rossmann-like_a/b/a_fold"/>
</dbReference>
<protein>
    <recommendedName>
        <fullName evidence="11">tRNA-specific 2-thiouridylase MnmA</fullName>
        <ecNumber evidence="11">2.8.1.13</ecNumber>
    </recommendedName>
</protein>
<dbReference type="PANTHER" id="PTHR11933:SF5">
    <property type="entry name" value="MITOCHONDRIAL TRNA-SPECIFIC 2-THIOURIDYLASE 1"/>
    <property type="match status" value="1"/>
</dbReference>
<name>A0A845LFN2_HELGE</name>
<comment type="function">
    <text evidence="10 11">Catalyzes the 2-thiolation of uridine at the wobble position (U34) of tRNA, leading to the formation of s(2)U34.</text>
</comment>
<keyword evidence="4 11" id="KW-0819">tRNA processing</keyword>
<dbReference type="FunFam" id="3.40.50.620:FF:000115">
    <property type="entry name" value="tRNA-specific 2-thiouridylase MnmA"/>
    <property type="match status" value="1"/>
</dbReference>
<comment type="caution">
    <text evidence="15">The sequence shown here is derived from an EMBL/GenBank/DDBJ whole genome shotgun (WGS) entry which is preliminary data.</text>
</comment>
<feature type="region of interest" description="Disordered" evidence="12">
    <location>
        <begin position="375"/>
        <end position="396"/>
    </location>
</feature>
<feature type="binding site" evidence="11">
    <location>
        <position position="126"/>
    </location>
    <ligand>
        <name>ATP</name>
        <dbReference type="ChEBI" id="CHEBI:30616"/>
    </ligand>
</feature>
<evidence type="ECO:0000256" key="5">
    <source>
        <dbReference type="ARBA" id="ARBA00022741"/>
    </source>
</evidence>
<feature type="binding site" evidence="11">
    <location>
        <position position="34"/>
    </location>
    <ligand>
        <name>ATP</name>
        <dbReference type="ChEBI" id="CHEBI:30616"/>
    </ligand>
</feature>
<evidence type="ECO:0000256" key="3">
    <source>
        <dbReference type="ARBA" id="ARBA00022679"/>
    </source>
</evidence>
<accession>A0A845LFN2</accession>
<dbReference type="Pfam" id="PF20259">
    <property type="entry name" value="tRNA_Me_trans_M"/>
    <property type="match status" value="1"/>
</dbReference>
<dbReference type="EMBL" id="WXEX01000015">
    <property type="protein sequence ID" value="MZP44371.1"/>
    <property type="molecule type" value="Genomic_DNA"/>
</dbReference>
<feature type="domain" description="tRNA-specific 2-thiouridylase MnmA-like central" evidence="14">
    <location>
        <begin position="219"/>
        <end position="273"/>
    </location>
</feature>
<keyword evidence="8" id="KW-1015">Disulfide bond</keyword>
<dbReference type="GO" id="GO:0000049">
    <property type="term" value="F:tRNA binding"/>
    <property type="evidence" value="ECO:0007669"/>
    <property type="project" value="UniProtKB-KW"/>
</dbReference>
<dbReference type="NCBIfam" id="NF001138">
    <property type="entry name" value="PRK00143.1"/>
    <property type="match status" value="1"/>
</dbReference>
<keyword evidence="2 11" id="KW-0820">tRNA-binding</keyword>
<dbReference type="FunFam" id="2.30.30.280:FF:000001">
    <property type="entry name" value="tRNA-specific 2-thiouridylase MnmA"/>
    <property type="match status" value="1"/>
</dbReference>
<feature type="domain" description="tRNA-specific 2-thiouridylase MnmA-like C-terminal" evidence="13">
    <location>
        <begin position="282"/>
        <end position="357"/>
    </location>
</feature>
<dbReference type="SUPFAM" id="SSF52402">
    <property type="entry name" value="Adenine nucleotide alpha hydrolases-like"/>
    <property type="match status" value="1"/>
</dbReference>
<keyword evidence="1 11" id="KW-0963">Cytoplasm</keyword>
<dbReference type="GO" id="GO:0005737">
    <property type="term" value="C:cytoplasm"/>
    <property type="evidence" value="ECO:0007669"/>
    <property type="project" value="UniProtKB-SubCell"/>
</dbReference>
<dbReference type="AlphaFoldDB" id="A0A845LFN2"/>
<dbReference type="RefSeq" id="WP_161262938.1">
    <property type="nucleotide sequence ID" value="NZ_JAFBDC010000015.1"/>
</dbReference>
<dbReference type="Gene3D" id="3.40.50.620">
    <property type="entry name" value="HUPs"/>
    <property type="match status" value="1"/>
</dbReference>
<reference evidence="15 16" key="1">
    <citation type="submission" date="2020-01" db="EMBL/GenBank/DDBJ databases">
        <title>Whole genome sequence of Heliobacterium gestii DSM 11169.</title>
        <authorList>
            <person name="Kyndt J.A."/>
            <person name="Meyer T.E."/>
        </authorList>
    </citation>
    <scope>NUCLEOTIDE SEQUENCE [LARGE SCALE GENOMIC DNA]</scope>
    <source>
        <strain evidence="15 16">DSM 11169</strain>
    </source>
</reference>
<evidence type="ECO:0000259" key="13">
    <source>
        <dbReference type="Pfam" id="PF20258"/>
    </source>
</evidence>
<dbReference type="NCBIfam" id="TIGR00420">
    <property type="entry name" value="trmU"/>
    <property type="match status" value="1"/>
</dbReference>
<feature type="active site" description="Cysteine persulfide intermediate" evidence="11">
    <location>
        <position position="200"/>
    </location>
</feature>
<dbReference type="Proteomes" id="UP000471031">
    <property type="component" value="Unassembled WGS sequence"/>
</dbReference>